<dbReference type="AlphaFoldDB" id="A0A4Z1I6B5"/>
<evidence type="ECO:0000313" key="2">
    <source>
        <dbReference type="Proteomes" id="UP000297527"/>
    </source>
</evidence>
<gene>
    <name evidence="1" type="ORF">BCON_0108g00050</name>
</gene>
<proteinExistence type="predicted"/>
<name>A0A4Z1I6B5_9HELO</name>
<sequence length="83" mass="9193">MQFQGCGFKGTLLSGTLSVKFTKSPLYQRIIVGVMYFRVIDPITPVPKGFLGPYITYGIPLEQDRGQSFGPAKTSPHIYLYCG</sequence>
<protein>
    <submittedName>
        <fullName evidence="1">Uncharacterized protein</fullName>
    </submittedName>
</protein>
<evidence type="ECO:0000313" key="1">
    <source>
        <dbReference type="EMBL" id="TGO54360.1"/>
    </source>
</evidence>
<reference evidence="1 2" key="1">
    <citation type="submission" date="2017-12" db="EMBL/GenBank/DDBJ databases">
        <title>Comparative genomics of Botrytis spp.</title>
        <authorList>
            <person name="Valero-Jimenez C.A."/>
            <person name="Tapia P."/>
            <person name="Veloso J."/>
            <person name="Silva-Moreno E."/>
            <person name="Staats M."/>
            <person name="Valdes J.H."/>
            <person name="Van Kan J.A.L."/>
        </authorList>
    </citation>
    <scope>NUCLEOTIDE SEQUENCE [LARGE SCALE GENOMIC DNA]</scope>
    <source>
        <strain evidence="1 2">MUCL11595</strain>
    </source>
</reference>
<keyword evidence="2" id="KW-1185">Reference proteome</keyword>
<dbReference type="Proteomes" id="UP000297527">
    <property type="component" value="Unassembled WGS sequence"/>
</dbReference>
<accession>A0A4Z1I6B5</accession>
<dbReference type="EMBL" id="PQXN01000108">
    <property type="protein sequence ID" value="TGO54360.1"/>
    <property type="molecule type" value="Genomic_DNA"/>
</dbReference>
<comment type="caution">
    <text evidence="1">The sequence shown here is derived from an EMBL/GenBank/DDBJ whole genome shotgun (WGS) entry which is preliminary data.</text>
</comment>
<organism evidence="1 2">
    <name type="scientific">Botryotinia convoluta</name>
    <dbReference type="NCBI Taxonomy" id="54673"/>
    <lineage>
        <taxon>Eukaryota</taxon>
        <taxon>Fungi</taxon>
        <taxon>Dikarya</taxon>
        <taxon>Ascomycota</taxon>
        <taxon>Pezizomycotina</taxon>
        <taxon>Leotiomycetes</taxon>
        <taxon>Helotiales</taxon>
        <taxon>Sclerotiniaceae</taxon>
        <taxon>Botryotinia</taxon>
    </lineage>
</organism>